<gene>
    <name evidence="7" type="ORF">PACLA_8A031561</name>
</gene>
<keyword evidence="5" id="KW-1133">Transmembrane helix</keyword>
<dbReference type="Pfam" id="PF01940">
    <property type="entry name" value="DUF92"/>
    <property type="match status" value="1"/>
</dbReference>
<evidence type="ECO:0000256" key="5">
    <source>
        <dbReference type="ARBA" id="ARBA00022989"/>
    </source>
</evidence>
<keyword evidence="4 7" id="KW-0812">Transmembrane</keyword>
<dbReference type="PANTHER" id="PTHR13353">
    <property type="entry name" value="TRANSMEMBRANE PROTEIN 19"/>
    <property type="match status" value="1"/>
</dbReference>
<dbReference type="PANTHER" id="PTHR13353:SF5">
    <property type="entry name" value="TRANSMEMBRANE PROTEIN 19"/>
    <property type="match status" value="1"/>
</dbReference>
<comment type="caution">
    <text evidence="7">The sequence shown here is derived from an EMBL/GenBank/DDBJ whole genome shotgun (WGS) entry which is preliminary data.</text>
</comment>
<dbReference type="InterPro" id="IPR002794">
    <property type="entry name" value="DUF92_TMEM19"/>
</dbReference>
<evidence type="ECO:0000313" key="7">
    <source>
        <dbReference type="EMBL" id="CAB3998820.1"/>
    </source>
</evidence>
<proteinExistence type="inferred from homology"/>
<dbReference type="AlphaFoldDB" id="A0A6S7HUN7"/>
<evidence type="ECO:0000256" key="2">
    <source>
        <dbReference type="ARBA" id="ARBA00009012"/>
    </source>
</evidence>
<keyword evidence="6" id="KW-0472">Membrane</keyword>
<name>A0A6S7HUN7_PARCT</name>
<organism evidence="7 8">
    <name type="scientific">Paramuricea clavata</name>
    <name type="common">Red gorgonian</name>
    <name type="synonym">Violescent sea-whip</name>
    <dbReference type="NCBI Taxonomy" id="317549"/>
    <lineage>
        <taxon>Eukaryota</taxon>
        <taxon>Metazoa</taxon>
        <taxon>Cnidaria</taxon>
        <taxon>Anthozoa</taxon>
        <taxon>Octocorallia</taxon>
        <taxon>Malacalcyonacea</taxon>
        <taxon>Plexauridae</taxon>
        <taxon>Paramuricea</taxon>
    </lineage>
</organism>
<comment type="similarity">
    <text evidence="2">Belongs to the TMEM19 family.</text>
</comment>
<protein>
    <recommendedName>
        <fullName evidence="3">Transmembrane protein 19</fullName>
    </recommendedName>
</protein>
<evidence type="ECO:0000256" key="4">
    <source>
        <dbReference type="ARBA" id="ARBA00022692"/>
    </source>
</evidence>
<dbReference type="GO" id="GO:0016020">
    <property type="term" value="C:membrane"/>
    <property type="evidence" value="ECO:0007669"/>
    <property type="project" value="UniProtKB-SubCell"/>
</dbReference>
<comment type="subcellular location">
    <subcellularLocation>
        <location evidence="1">Membrane</location>
        <topology evidence="1">Multi-pass membrane protein</topology>
    </subcellularLocation>
</comment>
<keyword evidence="8" id="KW-1185">Reference proteome</keyword>
<dbReference type="Proteomes" id="UP001152795">
    <property type="component" value="Unassembled WGS sequence"/>
</dbReference>
<accession>A0A6S7HUN7</accession>
<reference evidence="7" key="1">
    <citation type="submission" date="2020-04" db="EMBL/GenBank/DDBJ databases">
        <authorList>
            <person name="Alioto T."/>
            <person name="Alioto T."/>
            <person name="Gomez Garrido J."/>
        </authorList>
    </citation>
    <scope>NUCLEOTIDE SEQUENCE</scope>
    <source>
        <strain evidence="7">A484AB</strain>
    </source>
</reference>
<evidence type="ECO:0000313" key="8">
    <source>
        <dbReference type="Proteomes" id="UP001152795"/>
    </source>
</evidence>
<evidence type="ECO:0000256" key="3">
    <source>
        <dbReference type="ARBA" id="ARBA00014258"/>
    </source>
</evidence>
<dbReference type="OrthoDB" id="30881at2759"/>
<sequence length="293" mass="31271">MNIPLAVRLAFSIAVPLLIVNRGYKKKSLNLSGALSSLVVGFVLTFTNFCFFSALLAFFVSGSFVTKLKADVKRNIEYDFKEGGQRNLVQVVCNGGVAVAASVLYLVDVGCREQPIDFAHEFNASIFSVAVLGSIACSSGDTWASEIGSVYGTSPRLITTLRLVPVGTNGGVTIVGTIASLVGGTIVGVAYYVTMVAIMTYDMTLDKYPSQWPIVVTGLLGGLIGSLIDSLIGAKLQYSGYCDVQRRIVHEPSSTTKHICGRAILSNHGVNFVSALLTGFVMPVVAYVVWKYV</sequence>
<evidence type="ECO:0000256" key="1">
    <source>
        <dbReference type="ARBA" id="ARBA00004141"/>
    </source>
</evidence>
<dbReference type="EMBL" id="CACRXK020003448">
    <property type="protein sequence ID" value="CAB3998820.1"/>
    <property type="molecule type" value="Genomic_DNA"/>
</dbReference>
<evidence type="ECO:0000256" key="6">
    <source>
        <dbReference type="ARBA" id="ARBA00023136"/>
    </source>
</evidence>